<evidence type="ECO:0000259" key="2">
    <source>
        <dbReference type="Pfam" id="PF02657"/>
    </source>
</evidence>
<dbReference type="Pfam" id="PF02657">
    <property type="entry name" value="SufE"/>
    <property type="match status" value="1"/>
</dbReference>
<protein>
    <submittedName>
        <fullName evidence="3">Cysteine desulfuration protein SufE</fullName>
    </submittedName>
</protein>
<organism evidence="3 4">
    <name type="scientific">Shewanella fodinae</name>
    <dbReference type="NCBI Taxonomy" id="552357"/>
    <lineage>
        <taxon>Bacteria</taxon>
        <taxon>Pseudomonadati</taxon>
        <taxon>Pseudomonadota</taxon>
        <taxon>Gammaproteobacteria</taxon>
        <taxon>Alteromonadales</taxon>
        <taxon>Shewanellaceae</taxon>
        <taxon>Shewanella</taxon>
    </lineage>
</organism>
<dbReference type="PANTHER" id="PTHR43597">
    <property type="entry name" value="SULFUR ACCEPTOR PROTEIN CSDE"/>
    <property type="match status" value="1"/>
</dbReference>
<name>A0A4R2FIX1_9GAMM</name>
<dbReference type="Proteomes" id="UP000294832">
    <property type="component" value="Unassembled WGS sequence"/>
</dbReference>
<sequence length="146" mass="16119">MEQPDQPLFALFLQQQPQLQQAAEAVAAASQWQDKYRLLMQAGKLLPQLPPQWQQDAARVSGCESAVWLYHLQQQQRHLYLADSDARVVRGLIALLLAGINNTSATELAAFSAEAYFAHLGLAGQLSPSRSNGLYAIVDTMKNLSQ</sequence>
<dbReference type="Gene3D" id="3.90.1010.10">
    <property type="match status" value="1"/>
</dbReference>
<dbReference type="InterPro" id="IPR003808">
    <property type="entry name" value="Fe-S_metab-assoc_dom"/>
</dbReference>
<proteinExistence type="inferred from homology"/>
<dbReference type="OrthoDB" id="9799320at2"/>
<keyword evidence="4" id="KW-1185">Reference proteome</keyword>
<dbReference type="AlphaFoldDB" id="A0A4R2FIX1"/>
<dbReference type="RefSeq" id="WP_133037834.1">
    <property type="nucleotide sequence ID" value="NZ_SLWF01000003.1"/>
</dbReference>
<dbReference type="SUPFAM" id="SSF82649">
    <property type="entry name" value="SufE/NifU"/>
    <property type="match status" value="1"/>
</dbReference>
<evidence type="ECO:0000313" key="4">
    <source>
        <dbReference type="Proteomes" id="UP000294832"/>
    </source>
</evidence>
<comment type="caution">
    <text evidence="3">The sequence shown here is derived from an EMBL/GenBank/DDBJ whole genome shotgun (WGS) entry which is preliminary data.</text>
</comment>
<dbReference type="PANTHER" id="PTHR43597:SF5">
    <property type="entry name" value="SUFE-LIKE PROTEIN 2, CHLOROPLASTIC"/>
    <property type="match status" value="1"/>
</dbReference>
<comment type="similarity">
    <text evidence="1">Belongs to the SufE family.</text>
</comment>
<dbReference type="EMBL" id="SLWF01000003">
    <property type="protein sequence ID" value="TCN88888.1"/>
    <property type="molecule type" value="Genomic_DNA"/>
</dbReference>
<feature type="domain" description="Fe-S metabolism associated" evidence="2">
    <location>
        <begin position="24"/>
        <end position="143"/>
    </location>
</feature>
<accession>A0A4R2FIX1</accession>
<evidence type="ECO:0000313" key="3">
    <source>
        <dbReference type="EMBL" id="TCN88888.1"/>
    </source>
</evidence>
<gene>
    <name evidence="3" type="ORF">EDC91_10368</name>
</gene>
<reference evidence="3 4" key="1">
    <citation type="submission" date="2019-03" db="EMBL/GenBank/DDBJ databases">
        <title>Freshwater and sediment microbial communities from various areas in North America, analyzing microbe dynamics in response to fracking.</title>
        <authorList>
            <person name="Lamendella R."/>
        </authorList>
    </citation>
    <scope>NUCLEOTIDE SEQUENCE [LARGE SCALE GENOMIC DNA]</scope>
    <source>
        <strain evidence="3 4">74A</strain>
    </source>
</reference>
<evidence type="ECO:0000256" key="1">
    <source>
        <dbReference type="ARBA" id="ARBA00010282"/>
    </source>
</evidence>